<evidence type="ECO:0000256" key="6">
    <source>
        <dbReference type="RuleBase" id="RU000384"/>
    </source>
</evidence>
<dbReference type="PANTHER" id="PTHR43785:SF12">
    <property type="entry name" value="TYPE-1 GLUTAMINE SYNTHETASE 2"/>
    <property type="match status" value="1"/>
</dbReference>
<evidence type="ECO:0000313" key="8">
    <source>
        <dbReference type="EMBL" id="KTC81580.1"/>
    </source>
</evidence>
<name>A0A0W0SDM6_9GAMM</name>
<dbReference type="GO" id="GO:0004356">
    <property type="term" value="F:glutamine synthetase activity"/>
    <property type="evidence" value="ECO:0007669"/>
    <property type="project" value="InterPro"/>
</dbReference>
<reference evidence="8 9" key="1">
    <citation type="submission" date="2015-11" db="EMBL/GenBank/DDBJ databases">
        <title>Genomic analysis of 38 Legionella species identifies large and diverse effector repertoires.</title>
        <authorList>
            <person name="Burstein D."/>
            <person name="Amaro F."/>
            <person name="Zusman T."/>
            <person name="Lifshitz Z."/>
            <person name="Cohen O."/>
            <person name="Gilbert J.A."/>
            <person name="Pupko T."/>
            <person name="Shuman H.A."/>
            <person name="Segal G."/>
        </authorList>
    </citation>
    <scope>NUCLEOTIDE SEQUENCE [LARGE SCALE GENOMIC DNA]</scope>
    <source>
        <strain evidence="8 9">ATCC 43878</strain>
    </source>
</reference>
<evidence type="ECO:0000256" key="4">
    <source>
        <dbReference type="ARBA" id="ARBA00022840"/>
    </source>
</evidence>
<dbReference type="InterPro" id="IPR014746">
    <property type="entry name" value="Gln_synth/guanido_kin_cat_dom"/>
</dbReference>
<dbReference type="InterPro" id="IPR008146">
    <property type="entry name" value="Gln_synth_cat_dom"/>
</dbReference>
<dbReference type="RefSeq" id="WP_058442088.1">
    <property type="nucleotide sequence ID" value="NZ_CAAAHU010000005.1"/>
</dbReference>
<evidence type="ECO:0000256" key="5">
    <source>
        <dbReference type="PROSITE-ProRule" id="PRU01331"/>
    </source>
</evidence>
<keyword evidence="3" id="KW-0547">Nucleotide-binding</keyword>
<dbReference type="SUPFAM" id="SSF55931">
    <property type="entry name" value="Glutamine synthetase/guanido kinase"/>
    <property type="match status" value="1"/>
</dbReference>
<dbReference type="OrthoDB" id="9789509at2"/>
<keyword evidence="4" id="KW-0067">ATP-binding</keyword>
<keyword evidence="2" id="KW-0436">Ligase</keyword>
<dbReference type="GO" id="GO:0006576">
    <property type="term" value="P:biogenic amine metabolic process"/>
    <property type="evidence" value="ECO:0007669"/>
    <property type="project" value="UniProtKB-ARBA"/>
</dbReference>
<dbReference type="GO" id="GO:0042402">
    <property type="term" value="P:biogenic amine catabolic process"/>
    <property type="evidence" value="ECO:0007669"/>
    <property type="project" value="UniProtKB-ARBA"/>
</dbReference>
<gene>
    <name evidence="8" type="ORF">Lbru_2100</name>
</gene>
<dbReference type="Proteomes" id="UP000054742">
    <property type="component" value="Unassembled WGS sequence"/>
</dbReference>
<dbReference type="GO" id="GO:0005524">
    <property type="term" value="F:ATP binding"/>
    <property type="evidence" value="ECO:0007669"/>
    <property type="project" value="UniProtKB-KW"/>
</dbReference>
<accession>A0A0W0SDM6</accession>
<proteinExistence type="inferred from homology"/>
<comment type="caution">
    <text evidence="8">The sequence shown here is derived from an EMBL/GenBank/DDBJ whole genome shotgun (WGS) entry which is preliminary data.</text>
</comment>
<dbReference type="FunFam" id="3.30.590.10:FF:000005">
    <property type="entry name" value="Probable glutamine synthetase"/>
    <property type="match status" value="1"/>
</dbReference>
<dbReference type="STRING" id="29422.Lbru_2100"/>
<evidence type="ECO:0000313" key="9">
    <source>
        <dbReference type="Proteomes" id="UP000054742"/>
    </source>
</evidence>
<dbReference type="SMART" id="SM01230">
    <property type="entry name" value="Gln-synt_C"/>
    <property type="match status" value="1"/>
</dbReference>
<dbReference type="PANTHER" id="PTHR43785">
    <property type="entry name" value="GAMMA-GLUTAMYLPUTRESCINE SYNTHETASE"/>
    <property type="match status" value="1"/>
</dbReference>
<organism evidence="8 9">
    <name type="scientific">Legionella brunensis</name>
    <dbReference type="NCBI Taxonomy" id="29422"/>
    <lineage>
        <taxon>Bacteria</taxon>
        <taxon>Pseudomonadati</taxon>
        <taxon>Pseudomonadota</taxon>
        <taxon>Gammaproteobacteria</taxon>
        <taxon>Legionellales</taxon>
        <taxon>Legionellaceae</taxon>
        <taxon>Legionella</taxon>
    </lineage>
</organism>
<sequence>MLNARDVRTAEDAQRIVEERNLTHVKVGIFDIDGVMLGKYMSRKKFFSALENGFAFCDVILGWDSKDKLYDNGKYTGWHTGYPDASVRILPQSCRELVFENNQLLFMAEFTGAAEALCPRAILRRVIQKAAMMGFDAYAALEYEFFMFDETPDSVRAKGFRNLKTITPDFFGYSILRNTVHADLYHQILNMSEVMDFPIEGLHTETGPGVIEAAIAVDKAEAAGDKAALFKTFMKVLAQRNNTMATFMAKWSPHYPGQSGHIHLSLQHEDGSGSAFYDPTKPHNMSKIQRHFLAGQQRLMPELLAMVSPTINSYTRLIPGFWAPTDATWGVENRTTALRIIPGSDKSQRIEYRLGSADANPYLALAAALGSGLYGIENELEPEEQIKGNSYAQHHNEELALPRTLWEAAQRLRNSKAALSLFGNDFVEHFAASREWEEREFRRHITDWELDRYFEII</sequence>
<evidence type="ECO:0000256" key="3">
    <source>
        <dbReference type="ARBA" id="ARBA00022741"/>
    </source>
</evidence>
<dbReference type="EMBL" id="LNXV01000029">
    <property type="protein sequence ID" value="KTC81580.1"/>
    <property type="molecule type" value="Genomic_DNA"/>
</dbReference>
<dbReference type="Pfam" id="PF00120">
    <property type="entry name" value="Gln-synt_C"/>
    <property type="match status" value="1"/>
</dbReference>
<keyword evidence="9" id="KW-1185">Reference proteome</keyword>
<evidence type="ECO:0000256" key="1">
    <source>
        <dbReference type="ARBA" id="ARBA00009897"/>
    </source>
</evidence>
<dbReference type="AlphaFoldDB" id="A0A0W0SDM6"/>
<protein>
    <submittedName>
        <fullName evidence="8">Glutamine synthetase</fullName>
    </submittedName>
</protein>
<comment type="similarity">
    <text evidence="1 5 6">Belongs to the glutamine synthetase family.</text>
</comment>
<dbReference type="PROSITE" id="PS51987">
    <property type="entry name" value="GS_CATALYTIC"/>
    <property type="match status" value="1"/>
</dbReference>
<dbReference type="PATRIC" id="fig|29422.6.peg.2240"/>
<dbReference type="Gene3D" id="3.30.590.10">
    <property type="entry name" value="Glutamine synthetase/guanido kinase, catalytic domain"/>
    <property type="match status" value="1"/>
</dbReference>
<feature type="domain" description="GS catalytic" evidence="7">
    <location>
        <begin position="119"/>
        <end position="457"/>
    </location>
</feature>
<evidence type="ECO:0000259" key="7">
    <source>
        <dbReference type="PROSITE" id="PS51987"/>
    </source>
</evidence>
<evidence type="ECO:0000256" key="2">
    <source>
        <dbReference type="ARBA" id="ARBA00022598"/>
    </source>
</evidence>